<proteinExistence type="predicted"/>
<keyword evidence="4" id="KW-1185">Reference proteome</keyword>
<name>A0A319E0X7_9EURO</name>
<dbReference type="InterPro" id="IPR050180">
    <property type="entry name" value="RNR_Ribonuclease"/>
</dbReference>
<dbReference type="SMART" id="SM00955">
    <property type="entry name" value="RNB"/>
    <property type="match status" value="1"/>
</dbReference>
<evidence type="ECO:0000313" key="3">
    <source>
        <dbReference type="EMBL" id="PYH94158.1"/>
    </source>
</evidence>
<dbReference type="GO" id="GO:0000932">
    <property type="term" value="C:P-body"/>
    <property type="evidence" value="ECO:0007669"/>
    <property type="project" value="TreeGrafter"/>
</dbReference>
<dbReference type="PANTHER" id="PTHR23355:SF65">
    <property type="entry name" value="EXORIBONUCLEASE CYT-4, PUTATIVE (AFU_ORTHOLOGUE AFUA_7G01550)-RELATED"/>
    <property type="match status" value="1"/>
</dbReference>
<accession>A0A319E0X7</accession>
<feature type="region of interest" description="Disordered" evidence="1">
    <location>
        <begin position="94"/>
        <end position="113"/>
    </location>
</feature>
<dbReference type="InterPro" id="IPR012340">
    <property type="entry name" value="NA-bd_OB-fold"/>
</dbReference>
<evidence type="ECO:0000313" key="4">
    <source>
        <dbReference type="Proteomes" id="UP000247810"/>
    </source>
</evidence>
<dbReference type="GO" id="GO:0003723">
    <property type="term" value="F:RNA binding"/>
    <property type="evidence" value="ECO:0007669"/>
    <property type="project" value="InterPro"/>
</dbReference>
<dbReference type="VEuPathDB" id="FungiDB:BO71DRAFT_399109"/>
<evidence type="ECO:0000256" key="1">
    <source>
        <dbReference type="SAM" id="MobiDB-lite"/>
    </source>
</evidence>
<dbReference type="PANTHER" id="PTHR23355">
    <property type="entry name" value="RIBONUCLEASE"/>
    <property type="match status" value="1"/>
</dbReference>
<dbReference type="Proteomes" id="UP000247810">
    <property type="component" value="Unassembled WGS sequence"/>
</dbReference>
<dbReference type="InterPro" id="IPR056625">
    <property type="entry name" value="SH3_CYT4"/>
</dbReference>
<dbReference type="InterPro" id="IPR001900">
    <property type="entry name" value="RNase_II/R"/>
</dbReference>
<protein>
    <submittedName>
        <fullName evidence="3">RNB-domain-containing protein</fullName>
    </submittedName>
</protein>
<sequence length="1042" mass="118144">MRVSQKVAGVNHALRLKAACGPASRASSPLPRRSNLLANRSQITSQRCFSAGSKCRAEQDLLDSSTEVLNLRLKLEFDEHKNIRTYLRSWQENTPNTMDPVRGPGTSNPQASSMPWVGNMLNDNRETYDAGSDALRATDESVNFDNSADEGEGLGQYLEPGDLVAMTSAGGVLTFAIYIRSIHKQQQFYTDRGKWRISFPKDIDYVVKRFVSPDMVAPLFPHVPDVAAQLKAEFQSSIEGGVPRKVGADLLRKMYDFEREVQNLYRANTTRLDRLHEIVADENDYREYTLEELTCKALDIQPGQLNEVYLFLIHRLTHLHSFFIENDRSSLFTNHYLVKPRRVAMILDQVTTWVHEHQDYLYKSVHAKGLPKFSDHPLQKFIQKAQRLIRLSRSVRAPTTMSCVGPSAQRFDLSQPDTKSTYREVMTEKFTDTDLMIIEYLQMWCLPPRRMSVGSVRSAGSHIMRSTGMYGIVDLDPLTGNLFLQELGVFYPWDNLRLFDQSLALPGHDISPSSDALWTEVQQECEQLSSEVLPDKMRDLRTDWGDLPVYCVDDASAEEIDDGVSLERIPGSDDTFWIRIHVANPTAFIDPEGTTMKYAASRLQTLYAPERTYPMLPSLLTQKHFSLAPGRPTITFSAKMNLQGEVLDTSVSNGTVNNVIYITHDKLRSLFLPDTGKHLEPLNVGGPLPKRTIRGGLQEKLAPKDERNFHTLRQLMLAFREHRRKNGAMEWPSTAGVSVSMATGAQPLKPSSLRNTEGRYIIGDPIIQLAQRQVDPHEVTDLSKHDLISLLMNLGCWVSAKWLAERNIPSVYDGTYYHPEYAQVTNQNMSEYGGERWRELAAPKGVSSSSPHPHTPLGLDTYVKSTSPLRRFTDVLAHYQIEAALRFEHENGRRLDAQTDESALPFSRAYIDEYISRTRWKRNRIRDCDEYSKQFWACMLLFRGFYFAECPLPETFECLVHRPFSSTSLAGTPYGHGYAAVITSLGVRCQVLVPTEMSDAADVDILSIVEAKITGVDMARSMVIMEATRVVQAFRRVGEWKW</sequence>
<dbReference type="GO" id="GO:0006402">
    <property type="term" value="P:mRNA catabolic process"/>
    <property type="evidence" value="ECO:0007669"/>
    <property type="project" value="TreeGrafter"/>
</dbReference>
<dbReference type="Pfam" id="PF23216">
    <property type="entry name" value="WHD_CYT4"/>
    <property type="match status" value="1"/>
</dbReference>
<gene>
    <name evidence="3" type="ORF">BO71DRAFT_399109</name>
</gene>
<dbReference type="STRING" id="1448320.A0A319E0X7"/>
<dbReference type="SUPFAM" id="SSF50249">
    <property type="entry name" value="Nucleic acid-binding proteins"/>
    <property type="match status" value="1"/>
</dbReference>
<dbReference type="InterPro" id="IPR056624">
    <property type="entry name" value="WH_CYT4"/>
</dbReference>
<reference evidence="3 4" key="1">
    <citation type="submission" date="2018-02" db="EMBL/GenBank/DDBJ databases">
        <title>The genomes of Aspergillus section Nigri reveals drivers in fungal speciation.</title>
        <authorList>
            <consortium name="DOE Joint Genome Institute"/>
            <person name="Vesth T.C."/>
            <person name="Nybo J."/>
            <person name="Theobald S."/>
            <person name="Brandl J."/>
            <person name="Frisvad J.C."/>
            <person name="Nielsen K.F."/>
            <person name="Lyhne E.K."/>
            <person name="Kogle M.E."/>
            <person name="Kuo A."/>
            <person name="Riley R."/>
            <person name="Clum A."/>
            <person name="Nolan M."/>
            <person name="Lipzen A."/>
            <person name="Salamov A."/>
            <person name="Henrissat B."/>
            <person name="Wiebenga A."/>
            <person name="De vries R.P."/>
            <person name="Grigoriev I.V."/>
            <person name="Mortensen U.H."/>
            <person name="Andersen M.R."/>
            <person name="Baker S.E."/>
        </authorList>
    </citation>
    <scope>NUCLEOTIDE SEQUENCE [LARGE SCALE GENOMIC DNA]</scope>
    <source>
        <strain evidence="3 4">CBS 707.79</strain>
    </source>
</reference>
<dbReference type="Pfam" id="PF23214">
    <property type="entry name" value="SH3_CYT4"/>
    <property type="match status" value="1"/>
</dbReference>
<dbReference type="AlphaFoldDB" id="A0A319E0X7"/>
<organism evidence="3 4">
    <name type="scientific">Aspergillus ellipticus CBS 707.79</name>
    <dbReference type="NCBI Taxonomy" id="1448320"/>
    <lineage>
        <taxon>Eukaryota</taxon>
        <taxon>Fungi</taxon>
        <taxon>Dikarya</taxon>
        <taxon>Ascomycota</taxon>
        <taxon>Pezizomycotina</taxon>
        <taxon>Eurotiomycetes</taxon>
        <taxon>Eurotiomycetidae</taxon>
        <taxon>Eurotiales</taxon>
        <taxon>Aspergillaceae</taxon>
        <taxon>Aspergillus</taxon>
        <taxon>Aspergillus subgen. Circumdati</taxon>
    </lineage>
</organism>
<dbReference type="GO" id="GO:0000175">
    <property type="term" value="F:3'-5'-RNA exonuclease activity"/>
    <property type="evidence" value="ECO:0007669"/>
    <property type="project" value="TreeGrafter"/>
</dbReference>
<feature type="domain" description="RNB" evidence="2">
    <location>
        <begin position="541"/>
        <end position="887"/>
    </location>
</feature>
<dbReference type="Pfam" id="PF00773">
    <property type="entry name" value="RNB"/>
    <property type="match status" value="1"/>
</dbReference>
<evidence type="ECO:0000259" key="2">
    <source>
        <dbReference type="SMART" id="SM00955"/>
    </source>
</evidence>
<dbReference type="EMBL" id="KZ825877">
    <property type="protein sequence ID" value="PYH94158.1"/>
    <property type="molecule type" value="Genomic_DNA"/>
</dbReference>
<dbReference type="OrthoDB" id="2285229at2759"/>